<dbReference type="OrthoDB" id="2418081at2759"/>
<dbReference type="GO" id="GO:0052689">
    <property type="term" value="F:carboxylic ester hydrolase activity"/>
    <property type="evidence" value="ECO:0007669"/>
    <property type="project" value="TreeGrafter"/>
</dbReference>
<dbReference type="PANTHER" id="PTHR10655:SF63">
    <property type="entry name" value="PHOSPHOLIPASE_CARBOXYLESTERASE_THIOESTERASE DOMAIN-CONTAINING PROTEIN"/>
    <property type="match status" value="1"/>
</dbReference>
<sequence>MELQQTITQDQTVIIHPTSKHTHTVIFLHGRGDTATNFKIEFLNSHTSQGLSLPEALPSLRWVFPQAPLRESARFPDAKATPQWFDVWDQRNQAEREDVQVEGLRESVHLVQGIVKNEVTLLDGRWESIVLAGLSQGGATVVHTLLNTHRSTVGGVERLGRAEARLGAVMGFSTYLPLQDVLGMLSSRHSMLPKADAVPSAGVEEWRKLAKIRKALGLNGGEGDNEAVLNTPILLEHCADDPTIFVQQGRELRQALEGLGARVTWKEYPDGRHWFNSPKGMDDVVWFLNMALGLGLGKRGHNDASRPSFSSWRSCFQCCA</sequence>
<accession>A0A420YK61</accession>
<keyword evidence="4" id="KW-1185">Reference proteome</keyword>
<evidence type="ECO:0000259" key="2">
    <source>
        <dbReference type="Pfam" id="PF02230"/>
    </source>
</evidence>
<reference evidence="3 4" key="1">
    <citation type="submission" date="2018-08" db="EMBL/GenBank/DDBJ databases">
        <title>Draft genome of the lignicolous fungus Coniochaeta pulveracea.</title>
        <authorList>
            <person name="Borstlap C.J."/>
            <person name="De Witt R.N."/>
            <person name="Botha A."/>
            <person name="Volschenk H."/>
        </authorList>
    </citation>
    <scope>NUCLEOTIDE SEQUENCE [LARGE SCALE GENOMIC DNA]</scope>
    <source>
        <strain evidence="3 4">CAB683</strain>
    </source>
</reference>
<comment type="similarity">
    <text evidence="1">Belongs to the AB hydrolase superfamily. AB hydrolase 2 family.</text>
</comment>
<dbReference type="InterPro" id="IPR050565">
    <property type="entry name" value="LYPA1-2/EST-like"/>
</dbReference>
<dbReference type="Proteomes" id="UP000275385">
    <property type="component" value="Unassembled WGS sequence"/>
</dbReference>
<evidence type="ECO:0000313" key="3">
    <source>
        <dbReference type="EMBL" id="RKU48241.1"/>
    </source>
</evidence>
<evidence type="ECO:0000313" key="4">
    <source>
        <dbReference type="Proteomes" id="UP000275385"/>
    </source>
</evidence>
<organism evidence="3 4">
    <name type="scientific">Coniochaeta pulveracea</name>
    <dbReference type="NCBI Taxonomy" id="177199"/>
    <lineage>
        <taxon>Eukaryota</taxon>
        <taxon>Fungi</taxon>
        <taxon>Dikarya</taxon>
        <taxon>Ascomycota</taxon>
        <taxon>Pezizomycotina</taxon>
        <taxon>Sordariomycetes</taxon>
        <taxon>Sordariomycetidae</taxon>
        <taxon>Coniochaetales</taxon>
        <taxon>Coniochaetaceae</taxon>
        <taxon>Coniochaeta</taxon>
    </lineage>
</organism>
<dbReference type="InterPro" id="IPR029058">
    <property type="entry name" value="AB_hydrolase_fold"/>
</dbReference>
<gene>
    <name evidence="3" type="ORF">DL546_004483</name>
</gene>
<dbReference type="InterPro" id="IPR003140">
    <property type="entry name" value="PLipase/COase/thioEstase"/>
</dbReference>
<dbReference type="GO" id="GO:0005737">
    <property type="term" value="C:cytoplasm"/>
    <property type="evidence" value="ECO:0007669"/>
    <property type="project" value="TreeGrafter"/>
</dbReference>
<evidence type="ECO:0000256" key="1">
    <source>
        <dbReference type="ARBA" id="ARBA00006499"/>
    </source>
</evidence>
<dbReference type="EMBL" id="QVQW01000005">
    <property type="protein sequence ID" value="RKU48241.1"/>
    <property type="molecule type" value="Genomic_DNA"/>
</dbReference>
<comment type="caution">
    <text evidence="3">The sequence shown here is derived from an EMBL/GenBank/DDBJ whole genome shotgun (WGS) entry which is preliminary data.</text>
</comment>
<dbReference type="AlphaFoldDB" id="A0A420YK61"/>
<proteinExistence type="inferred from homology"/>
<dbReference type="PANTHER" id="PTHR10655">
    <property type="entry name" value="LYSOPHOSPHOLIPASE-RELATED"/>
    <property type="match status" value="1"/>
</dbReference>
<dbReference type="STRING" id="177199.A0A420YK61"/>
<name>A0A420YK61_9PEZI</name>
<dbReference type="Gene3D" id="3.40.50.1820">
    <property type="entry name" value="alpha/beta hydrolase"/>
    <property type="match status" value="1"/>
</dbReference>
<feature type="domain" description="Phospholipase/carboxylesterase/thioesterase" evidence="2">
    <location>
        <begin position="11"/>
        <end position="155"/>
    </location>
</feature>
<dbReference type="SUPFAM" id="SSF53474">
    <property type="entry name" value="alpha/beta-Hydrolases"/>
    <property type="match status" value="1"/>
</dbReference>
<dbReference type="GO" id="GO:0008474">
    <property type="term" value="F:palmitoyl-(protein) hydrolase activity"/>
    <property type="evidence" value="ECO:0007669"/>
    <property type="project" value="TreeGrafter"/>
</dbReference>
<dbReference type="Pfam" id="PF02230">
    <property type="entry name" value="Abhydrolase_2"/>
    <property type="match status" value="1"/>
</dbReference>
<protein>
    <recommendedName>
        <fullName evidence="2">Phospholipase/carboxylesterase/thioesterase domain-containing protein</fullName>
    </recommendedName>
</protein>